<dbReference type="AlphaFoldDB" id="A0A1G6XTX3"/>
<dbReference type="Gene3D" id="1.10.287.1080">
    <property type="entry name" value="MazG-like"/>
    <property type="match status" value="1"/>
</dbReference>
<dbReference type="Proteomes" id="UP000243205">
    <property type="component" value="Unassembled WGS sequence"/>
</dbReference>
<dbReference type="RefSeq" id="WP_092075707.1">
    <property type="nucleotide sequence ID" value="NZ_FNAQ01000001.1"/>
</dbReference>
<sequence>MTKPSFGDLLAGVDVALFERTLERWGEQGQYDQAIEECNELAVALLHFRRGKAVPQQVIDELADVALMVAQLSWMFGPAAVAAAVARKCAKLEALLAAESV</sequence>
<organism evidence="1 2">
    <name type="scientific">Desulfuromonas thiophila</name>
    <dbReference type="NCBI Taxonomy" id="57664"/>
    <lineage>
        <taxon>Bacteria</taxon>
        <taxon>Pseudomonadati</taxon>
        <taxon>Thermodesulfobacteriota</taxon>
        <taxon>Desulfuromonadia</taxon>
        <taxon>Desulfuromonadales</taxon>
        <taxon>Desulfuromonadaceae</taxon>
        <taxon>Desulfuromonas</taxon>
    </lineage>
</organism>
<keyword evidence="2" id="KW-1185">Reference proteome</keyword>
<evidence type="ECO:0000313" key="2">
    <source>
        <dbReference type="Proteomes" id="UP000243205"/>
    </source>
</evidence>
<dbReference type="SUPFAM" id="SSF101386">
    <property type="entry name" value="all-alpha NTP pyrophosphatases"/>
    <property type="match status" value="1"/>
</dbReference>
<evidence type="ECO:0008006" key="3">
    <source>
        <dbReference type="Google" id="ProtNLM"/>
    </source>
</evidence>
<gene>
    <name evidence="1" type="ORF">SAMN05661003_101399</name>
</gene>
<dbReference type="STRING" id="57664.SAMN05661003_101399"/>
<accession>A0A1G6XTX3</accession>
<reference evidence="2" key="1">
    <citation type="submission" date="2016-10" db="EMBL/GenBank/DDBJ databases">
        <authorList>
            <person name="Varghese N."/>
            <person name="Submissions S."/>
        </authorList>
    </citation>
    <scope>NUCLEOTIDE SEQUENCE [LARGE SCALE GENOMIC DNA]</scope>
    <source>
        <strain evidence="2">DSM 8987</strain>
    </source>
</reference>
<name>A0A1G6XTX3_9BACT</name>
<dbReference type="CDD" id="cd11539">
    <property type="entry name" value="NTP-PPase_u2"/>
    <property type="match status" value="1"/>
</dbReference>
<dbReference type="OrthoDB" id="5387728at2"/>
<evidence type="ECO:0000313" key="1">
    <source>
        <dbReference type="EMBL" id="SDD81639.1"/>
    </source>
</evidence>
<protein>
    <recommendedName>
        <fullName evidence="3">MazG nucleotide pyrophosphohydrolase domain-containing protein</fullName>
    </recommendedName>
</protein>
<dbReference type="EMBL" id="FNAQ01000001">
    <property type="protein sequence ID" value="SDD81639.1"/>
    <property type="molecule type" value="Genomic_DNA"/>
</dbReference>
<proteinExistence type="predicted"/>